<sequence length="165" mass="17801">MRTETRPGTEGRVVVGVSGPDGSRASLAALRAAAREARWGGRRLVVVLAWEPPEGEALYARWPDPDWARHWELVAWERLDAAFASVFAGVPVGGAVERRVVRGPAGPVLCAVASRPEDLLVIGARGGRRWGRGRVRRYVDGHAGGAVMVVRGLRRALGPSGRGWR</sequence>
<proteinExistence type="predicted"/>
<dbReference type="Pfam" id="PF00582">
    <property type="entry name" value="Usp"/>
    <property type="match status" value="1"/>
</dbReference>
<name>A0ABS0X4P9_9ACTN</name>
<evidence type="ECO:0000313" key="3">
    <source>
        <dbReference type="Proteomes" id="UP000634780"/>
    </source>
</evidence>
<dbReference type="SUPFAM" id="SSF52402">
    <property type="entry name" value="Adenine nucleotide alpha hydrolases-like"/>
    <property type="match status" value="1"/>
</dbReference>
<dbReference type="EMBL" id="JAEKOZ010000007">
    <property type="protein sequence ID" value="MBJ3808165.1"/>
    <property type="molecule type" value="Genomic_DNA"/>
</dbReference>
<gene>
    <name evidence="2" type="ORF">JGB26_13760</name>
</gene>
<dbReference type="InterPro" id="IPR006016">
    <property type="entry name" value="UspA"/>
</dbReference>
<feature type="domain" description="UspA" evidence="1">
    <location>
        <begin position="12"/>
        <end position="151"/>
    </location>
</feature>
<protein>
    <submittedName>
        <fullName evidence="2">Universal stress protein</fullName>
    </submittedName>
</protein>
<reference evidence="2 3" key="1">
    <citation type="submission" date="2020-12" db="EMBL/GenBank/DDBJ databases">
        <title>Streptomyces typhae sp. nov., a novel endophytic actinomycete isolated from the root of cattail pollen (Typha angustifolia L.).</title>
        <authorList>
            <person name="Peng C."/>
            <person name="Liu C."/>
        </authorList>
    </citation>
    <scope>NUCLEOTIDE SEQUENCE [LARGE SCALE GENOMIC DNA]</scope>
    <source>
        <strain evidence="2 3">JCM 4753</strain>
    </source>
</reference>
<dbReference type="Proteomes" id="UP000634780">
    <property type="component" value="Unassembled WGS sequence"/>
</dbReference>
<organism evidence="2 3">
    <name type="scientific">Streptomyces flavofungini</name>
    <dbReference type="NCBI Taxonomy" id="68200"/>
    <lineage>
        <taxon>Bacteria</taxon>
        <taxon>Bacillati</taxon>
        <taxon>Actinomycetota</taxon>
        <taxon>Actinomycetes</taxon>
        <taxon>Kitasatosporales</taxon>
        <taxon>Streptomycetaceae</taxon>
        <taxon>Streptomyces</taxon>
    </lineage>
</organism>
<accession>A0ABS0X4P9</accession>
<evidence type="ECO:0000259" key="1">
    <source>
        <dbReference type="Pfam" id="PF00582"/>
    </source>
</evidence>
<comment type="caution">
    <text evidence="2">The sequence shown here is derived from an EMBL/GenBank/DDBJ whole genome shotgun (WGS) entry which is preliminary data.</text>
</comment>
<dbReference type="Gene3D" id="3.40.50.620">
    <property type="entry name" value="HUPs"/>
    <property type="match status" value="1"/>
</dbReference>
<keyword evidence="3" id="KW-1185">Reference proteome</keyword>
<dbReference type="RefSeq" id="WP_190115642.1">
    <property type="nucleotide sequence ID" value="NZ_BMVR01000004.1"/>
</dbReference>
<dbReference type="InterPro" id="IPR014729">
    <property type="entry name" value="Rossmann-like_a/b/a_fold"/>
</dbReference>
<evidence type="ECO:0000313" key="2">
    <source>
        <dbReference type="EMBL" id="MBJ3808165.1"/>
    </source>
</evidence>